<evidence type="ECO:0000313" key="3">
    <source>
        <dbReference type="Proteomes" id="UP001346869"/>
    </source>
</evidence>
<evidence type="ECO:0000313" key="2">
    <source>
        <dbReference type="EMBL" id="KAK5865936.1"/>
    </source>
</evidence>
<feature type="region of interest" description="Disordered" evidence="1">
    <location>
        <begin position="1"/>
        <end position="32"/>
    </location>
</feature>
<gene>
    <name evidence="2" type="ORF">PBY51_020166</name>
</gene>
<dbReference type="AlphaFoldDB" id="A0AAN7XLA1"/>
<comment type="caution">
    <text evidence="2">The sequence shown here is derived from an EMBL/GenBank/DDBJ whole genome shotgun (WGS) entry which is preliminary data.</text>
</comment>
<sequence>MKGAELTGPTRGKASPGWKQGDGGSKAETGELLPVSLGRGPGECSMCRGLVGASVPPSAACRLIGGTWGEEEGHHMEDDREYAGHPTGSVPFCLLQMDMSQPYLLCKRT</sequence>
<accession>A0AAN7XLA1</accession>
<name>A0AAN7XLA1_ELEMC</name>
<reference evidence="2 3" key="2">
    <citation type="journal article" date="2023" name="Mol. Biol. Evol.">
        <title>Genomics of Secondarily Temperate Adaptation in the Only Non-Antarctic Icefish.</title>
        <authorList>
            <person name="Rivera-Colon A.G."/>
            <person name="Rayamajhi N."/>
            <person name="Minhas B.F."/>
            <person name="Madrigal G."/>
            <person name="Bilyk K.T."/>
            <person name="Yoon V."/>
            <person name="Hune M."/>
            <person name="Gregory S."/>
            <person name="Cheng C.H.C."/>
            <person name="Catchen J.M."/>
        </authorList>
    </citation>
    <scope>NUCLEOTIDE SEQUENCE [LARGE SCALE GENOMIC DNA]</scope>
    <source>
        <strain evidence="2">JMC-PN-2008</strain>
    </source>
</reference>
<proteinExistence type="predicted"/>
<organism evidence="2 3">
    <name type="scientific">Eleginops maclovinus</name>
    <name type="common">Patagonian blennie</name>
    <name type="synonym">Eleginus maclovinus</name>
    <dbReference type="NCBI Taxonomy" id="56733"/>
    <lineage>
        <taxon>Eukaryota</taxon>
        <taxon>Metazoa</taxon>
        <taxon>Chordata</taxon>
        <taxon>Craniata</taxon>
        <taxon>Vertebrata</taxon>
        <taxon>Euteleostomi</taxon>
        <taxon>Actinopterygii</taxon>
        <taxon>Neopterygii</taxon>
        <taxon>Teleostei</taxon>
        <taxon>Neoteleostei</taxon>
        <taxon>Acanthomorphata</taxon>
        <taxon>Eupercaria</taxon>
        <taxon>Perciformes</taxon>
        <taxon>Notothenioidei</taxon>
        <taxon>Eleginopidae</taxon>
        <taxon>Eleginops</taxon>
    </lineage>
</organism>
<keyword evidence="3" id="KW-1185">Reference proteome</keyword>
<dbReference type="Proteomes" id="UP001346869">
    <property type="component" value="Unassembled WGS sequence"/>
</dbReference>
<dbReference type="EMBL" id="JAUZQC010000009">
    <property type="protein sequence ID" value="KAK5865936.1"/>
    <property type="molecule type" value="Genomic_DNA"/>
</dbReference>
<evidence type="ECO:0000256" key="1">
    <source>
        <dbReference type="SAM" id="MobiDB-lite"/>
    </source>
</evidence>
<reference evidence="2 3" key="1">
    <citation type="journal article" date="2023" name="Genes (Basel)">
        <title>Chromosome-Level Genome Assembly and Circadian Gene Repertoire of the Patagonia Blennie Eleginops maclovinus-The Closest Ancestral Proxy of Antarctic Cryonotothenioids.</title>
        <authorList>
            <person name="Cheng C.C."/>
            <person name="Rivera-Colon A.G."/>
            <person name="Minhas B.F."/>
            <person name="Wilson L."/>
            <person name="Rayamajhi N."/>
            <person name="Vargas-Chacoff L."/>
            <person name="Catchen J.M."/>
        </authorList>
    </citation>
    <scope>NUCLEOTIDE SEQUENCE [LARGE SCALE GENOMIC DNA]</scope>
    <source>
        <strain evidence="2">JMC-PN-2008</strain>
    </source>
</reference>
<protein>
    <submittedName>
        <fullName evidence="2">Uncharacterized protein</fullName>
    </submittedName>
</protein>